<name>A0A220SWV7_9EURY</name>
<dbReference type="RefSeq" id="WP_088901327.1">
    <property type="nucleotide sequence ID" value="NZ_JAJNEG010000039.1"/>
</dbReference>
<accession>A0A220SWV7</accession>
<dbReference type="EMBL" id="KX906370">
    <property type="protein sequence ID" value="ASK38167.1"/>
    <property type="molecule type" value="Genomic_DNA"/>
</dbReference>
<protein>
    <submittedName>
        <fullName evidence="1">Uncharacterized protein</fullName>
    </submittedName>
</protein>
<sequence length="92" mass="10267">MSESASSEAGVQHVDRVEEGLAEMRHLQYVTVEEAAYDAAAVRVRDNGTASNPLVNNGEFALFHRLGYVAHHVDYRERFIDLRYLGETDGGE</sequence>
<organism evidence="1">
    <name type="scientific">Halorubrum lacusprofundi</name>
    <dbReference type="NCBI Taxonomy" id="2247"/>
    <lineage>
        <taxon>Archaea</taxon>
        <taxon>Methanobacteriati</taxon>
        <taxon>Methanobacteriota</taxon>
        <taxon>Stenosarchaea group</taxon>
        <taxon>Halobacteria</taxon>
        <taxon>Halobacteriales</taxon>
        <taxon>Haloferacaceae</taxon>
        <taxon>Halorubrum</taxon>
    </lineage>
</organism>
<proteinExistence type="predicted"/>
<reference evidence="1" key="1">
    <citation type="submission" date="2016-09" db="EMBL/GenBank/DDBJ databases">
        <title>A plasmid goes viral.</title>
        <authorList>
            <person name="Erdmann S."/>
            <person name="Tschitschko B."/>
            <person name="Cavicchioli R."/>
        </authorList>
    </citation>
    <scope>NUCLEOTIDE SEQUENCE</scope>
    <source>
        <strain evidence="1">HLS1</strain>
        <plasmid evidence="1">pR1SE2</plasmid>
    </source>
</reference>
<geneLocation type="plasmid" evidence="1">
    <name>pR1SE2</name>
</geneLocation>
<keyword evidence="1" id="KW-0614">Plasmid</keyword>
<evidence type="ECO:0000313" key="1">
    <source>
        <dbReference type="EMBL" id="ASK38167.1"/>
    </source>
</evidence>
<dbReference type="AlphaFoldDB" id="A0A220SWV7"/>